<dbReference type="GO" id="GO:0030286">
    <property type="term" value="C:dynein complex"/>
    <property type="evidence" value="ECO:0007669"/>
    <property type="project" value="InterPro"/>
</dbReference>
<dbReference type="Proteomes" id="UP000266841">
    <property type="component" value="Unassembled WGS sequence"/>
</dbReference>
<dbReference type="EMBL" id="AGNL01044893">
    <property type="protein sequence ID" value="EJK49333.1"/>
    <property type="molecule type" value="Genomic_DNA"/>
</dbReference>
<evidence type="ECO:0000256" key="1">
    <source>
        <dbReference type="SAM" id="MobiDB-lite"/>
    </source>
</evidence>
<dbReference type="OMA" id="KEPEGPC"/>
<dbReference type="SMART" id="SM01375">
    <property type="entry name" value="Dynein_light"/>
    <property type="match status" value="1"/>
</dbReference>
<keyword evidence="3" id="KW-1185">Reference proteome</keyword>
<dbReference type="InterPro" id="IPR037177">
    <property type="entry name" value="DLC_sf"/>
</dbReference>
<organism evidence="2 3">
    <name type="scientific">Thalassiosira oceanica</name>
    <name type="common">Marine diatom</name>
    <dbReference type="NCBI Taxonomy" id="159749"/>
    <lineage>
        <taxon>Eukaryota</taxon>
        <taxon>Sar</taxon>
        <taxon>Stramenopiles</taxon>
        <taxon>Ochrophyta</taxon>
        <taxon>Bacillariophyta</taxon>
        <taxon>Coscinodiscophyceae</taxon>
        <taxon>Thalassiosirophycidae</taxon>
        <taxon>Thalassiosirales</taxon>
        <taxon>Thalassiosiraceae</taxon>
        <taxon>Thalassiosira</taxon>
    </lineage>
</organism>
<comment type="caution">
    <text evidence="2">The sequence shown here is derived from an EMBL/GenBank/DDBJ whole genome shotgun (WGS) entry which is preliminary data.</text>
</comment>
<reference evidence="2 3" key="1">
    <citation type="journal article" date="2012" name="Genome Biol.">
        <title>Genome and low-iron response of an oceanic diatom adapted to chronic iron limitation.</title>
        <authorList>
            <person name="Lommer M."/>
            <person name="Specht M."/>
            <person name="Roy A.S."/>
            <person name="Kraemer L."/>
            <person name="Andreson R."/>
            <person name="Gutowska M.A."/>
            <person name="Wolf J."/>
            <person name="Bergner S.V."/>
            <person name="Schilhabel M.B."/>
            <person name="Klostermeier U.C."/>
            <person name="Beiko R.G."/>
            <person name="Rosenstiel P."/>
            <person name="Hippler M."/>
            <person name="Laroche J."/>
        </authorList>
    </citation>
    <scope>NUCLEOTIDE SEQUENCE [LARGE SCALE GENOMIC DNA]</scope>
    <source>
        <strain evidence="2 3">CCMP1005</strain>
    </source>
</reference>
<feature type="compositionally biased region" description="Low complexity" evidence="1">
    <location>
        <begin position="1"/>
        <end position="17"/>
    </location>
</feature>
<accession>K0R7D2</accession>
<dbReference type="InterPro" id="IPR001372">
    <property type="entry name" value="Dynein_light_chain_typ-1/2"/>
</dbReference>
<dbReference type="CDD" id="cd21453">
    <property type="entry name" value="DLC-like_DNAL4"/>
    <property type="match status" value="1"/>
</dbReference>
<dbReference type="AlphaFoldDB" id="K0R7D2"/>
<feature type="region of interest" description="Disordered" evidence="1">
    <location>
        <begin position="1"/>
        <end position="22"/>
    </location>
</feature>
<name>K0R7D2_THAOC</name>
<evidence type="ECO:0000313" key="3">
    <source>
        <dbReference type="Proteomes" id="UP000266841"/>
    </source>
</evidence>
<dbReference type="eggNOG" id="KOG3430">
    <property type="taxonomic scope" value="Eukaryota"/>
</dbReference>
<sequence>MSPPSSLQQSDNNLLNNEEYSDMPGELGNEMIEICTMAMDKFVAKRDYEGASTLIKNTLDKKFGPSFQVVVGEGYAFDVSCQRSYLLHIYYGKVGILVYKSI</sequence>
<dbReference type="GO" id="GO:0007017">
    <property type="term" value="P:microtubule-based process"/>
    <property type="evidence" value="ECO:0007669"/>
    <property type="project" value="InterPro"/>
</dbReference>
<dbReference type="OrthoDB" id="6506078at2759"/>
<gene>
    <name evidence="2" type="ORF">THAOC_31799</name>
</gene>
<proteinExistence type="predicted"/>
<dbReference type="SUPFAM" id="SSF54648">
    <property type="entry name" value="DLC"/>
    <property type="match status" value="1"/>
</dbReference>
<dbReference type="Pfam" id="PF01221">
    <property type="entry name" value="Dynein_light"/>
    <property type="match status" value="1"/>
</dbReference>
<dbReference type="Gene3D" id="3.30.740.10">
    <property type="entry name" value="Protein Inhibitor Of Neuronal Nitric Oxide Synthase"/>
    <property type="match status" value="1"/>
</dbReference>
<evidence type="ECO:0000313" key="2">
    <source>
        <dbReference type="EMBL" id="EJK49333.1"/>
    </source>
</evidence>
<protein>
    <submittedName>
        <fullName evidence="2">Uncharacterized protein</fullName>
    </submittedName>
</protein>